<feature type="domain" description="EGF-like" evidence="8">
    <location>
        <begin position="87"/>
        <end position="127"/>
    </location>
</feature>
<dbReference type="Gene3D" id="2.10.25.10">
    <property type="entry name" value="Laminin"/>
    <property type="match status" value="3"/>
</dbReference>
<keyword evidence="5" id="KW-1015">Disulfide bond</keyword>
<dbReference type="InterPro" id="IPR052080">
    <property type="entry name" value="vWF_C/EGF_Fibrillin"/>
</dbReference>
<evidence type="ECO:0000256" key="4">
    <source>
        <dbReference type="ARBA" id="ARBA00022729"/>
    </source>
</evidence>
<dbReference type="InterPro" id="IPR000152">
    <property type="entry name" value="EGF-type_Asp/Asn_hydroxyl_site"/>
</dbReference>
<evidence type="ECO:0000256" key="2">
    <source>
        <dbReference type="ARBA" id="ARBA00022525"/>
    </source>
</evidence>
<proteinExistence type="predicted"/>
<keyword evidence="6" id="KW-0325">Glycoprotein</keyword>
<comment type="caution">
    <text evidence="7">Lacks conserved residue(s) required for the propagation of feature annotation.</text>
</comment>
<protein>
    <recommendedName>
        <fullName evidence="8">EGF-like domain-containing protein</fullName>
    </recommendedName>
</protein>
<evidence type="ECO:0000313" key="10">
    <source>
        <dbReference type="Proteomes" id="UP001266305"/>
    </source>
</evidence>
<dbReference type="InterPro" id="IPR000742">
    <property type="entry name" value="EGF"/>
</dbReference>
<keyword evidence="2" id="KW-0964">Secreted</keyword>
<reference evidence="9 10" key="1">
    <citation type="submission" date="2023-05" db="EMBL/GenBank/DDBJ databases">
        <title>B98-5 Cell Line De Novo Hybrid Assembly: An Optical Mapping Approach.</title>
        <authorList>
            <person name="Kananen K."/>
            <person name="Auerbach J.A."/>
            <person name="Kautto E."/>
            <person name="Blachly J.S."/>
        </authorList>
    </citation>
    <scope>NUCLEOTIDE SEQUENCE [LARGE SCALE GENOMIC DNA]</scope>
    <source>
        <strain evidence="9">B95-8</strain>
        <tissue evidence="9">Cell line</tissue>
    </source>
</reference>
<name>A0ABQ9U5I4_SAGOE</name>
<evidence type="ECO:0000256" key="5">
    <source>
        <dbReference type="ARBA" id="ARBA00023157"/>
    </source>
</evidence>
<evidence type="ECO:0000313" key="9">
    <source>
        <dbReference type="EMBL" id="KAK2092323.1"/>
    </source>
</evidence>
<evidence type="ECO:0000256" key="1">
    <source>
        <dbReference type="ARBA" id="ARBA00004613"/>
    </source>
</evidence>
<dbReference type="PROSITE" id="PS01186">
    <property type="entry name" value="EGF_2"/>
    <property type="match status" value="3"/>
</dbReference>
<dbReference type="SUPFAM" id="SSF57196">
    <property type="entry name" value="EGF/Laminin"/>
    <property type="match status" value="3"/>
</dbReference>
<dbReference type="InterPro" id="IPR049883">
    <property type="entry name" value="NOTCH1_EGF-like"/>
</dbReference>
<feature type="domain" description="EGF-like" evidence="8">
    <location>
        <begin position="6"/>
        <end position="46"/>
    </location>
</feature>
<accession>A0ABQ9U5I4</accession>
<comment type="subcellular location">
    <subcellularLocation>
        <location evidence="1">Secreted</location>
    </subcellularLocation>
</comment>
<evidence type="ECO:0000256" key="7">
    <source>
        <dbReference type="PROSITE-ProRule" id="PRU00076"/>
    </source>
</evidence>
<gene>
    <name evidence="9" type="ORF">P7K49_028851</name>
</gene>
<dbReference type="PROSITE" id="PS50026">
    <property type="entry name" value="EGF_3"/>
    <property type="match status" value="3"/>
</dbReference>
<dbReference type="Proteomes" id="UP001266305">
    <property type="component" value="Unassembled WGS sequence"/>
</dbReference>
<dbReference type="Pfam" id="PF07645">
    <property type="entry name" value="EGF_CA"/>
    <property type="match status" value="3"/>
</dbReference>
<evidence type="ECO:0000256" key="6">
    <source>
        <dbReference type="ARBA" id="ARBA00023180"/>
    </source>
</evidence>
<comment type="caution">
    <text evidence="9">The sequence shown here is derived from an EMBL/GenBank/DDBJ whole genome shotgun (WGS) entry which is preliminary data.</text>
</comment>
<dbReference type="SMART" id="SM00181">
    <property type="entry name" value="EGF"/>
    <property type="match status" value="3"/>
</dbReference>
<dbReference type="PANTHER" id="PTHR47333:SF4">
    <property type="entry name" value="EGF-LIKE DOMAIN-CONTAINING PROTEIN"/>
    <property type="match status" value="1"/>
</dbReference>
<sequence>MFLWKDVDECLEPNVCTNGDCSNLEGSYMCSCHKGYTRTPDQKHCKVPRSSYKSYCWSSVRELTSQSFASDFFHATKQVYELSERHYIDECQQGNLCINGQCKNTEGSFRCTCRQGYQLSAAKDQCEDIDECQHRHLCAHGQCRNTEGSFQCVCDQGYRASGLGDHCEGSEFLKEGLNPTFERSG</sequence>
<evidence type="ECO:0000256" key="3">
    <source>
        <dbReference type="ARBA" id="ARBA00022536"/>
    </source>
</evidence>
<dbReference type="InterPro" id="IPR018097">
    <property type="entry name" value="EGF_Ca-bd_CS"/>
</dbReference>
<dbReference type="CDD" id="cd00054">
    <property type="entry name" value="EGF_CA"/>
    <property type="match status" value="3"/>
</dbReference>
<keyword evidence="4" id="KW-0732">Signal</keyword>
<feature type="domain" description="EGF-like" evidence="8">
    <location>
        <begin position="128"/>
        <end position="168"/>
    </location>
</feature>
<dbReference type="PROSITE" id="PS01187">
    <property type="entry name" value="EGF_CA"/>
    <property type="match status" value="2"/>
</dbReference>
<dbReference type="EMBL" id="JASSZA010000015">
    <property type="protein sequence ID" value="KAK2092323.1"/>
    <property type="molecule type" value="Genomic_DNA"/>
</dbReference>
<dbReference type="SMART" id="SM00179">
    <property type="entry name" value="EGF_CA"/>
    <property type="match status" value="3"/>
</dbReference>
<keyword evidence="3 7" id="KW-0245">EGF-like domain</keyword>
<dbReference type="PANTHER" id="PTHR47333">
    <property type="entry name" value="VON WILLEBRAND FACTOR C AND EGF DOMAIN-CONTAINING PROTEIN"/>
    <property type="match status" value="1"/>
</dbReference>
<keyword evidence="10" id="KW-1185">Reference proteome</keyword>
<dbReference type="PROSITE" id="PS00010">
    <property type="entry name" value="ASX_HYDROXYL"/>
    <property type="match status" value="3"/>
</dbReference>
<organism evidence="9 10">
    <name type="scientific">Saguinus oedipus</name>
    <name type="common">Cotton-top tamarin</name>
    <name type="synonym">Oedipomidas oedipus</name>
    <dbReference type="NCBI Taxonomy" id="9490"/>
    <lineage>
        <taxon>Eukaryota</taxon>
        <taxon>Metazoa</taxon>
        <taxon>Chordata</taxon>
        <taxon>Craniata</taxon>
        <taxon>Vertebrata</taxon>
        <taxon>Euteleostomi</taxon>
        <taxon>Mammalia</taxon>
        <taxon>Eutheria</taxon>
        <taxon>Euarchontoglires</taxon>
        <taxon>Primates</taxon>
        <taxon>Haplorrhini</taxon>
        <taxon>Platyrrhini</taxon>
        <taxon>Cebidae</taxon>
        <taxon>Callitrichinae</taxon>
        <taxon>Saguinus</taxon>
    </lineage>
</organism>
<dbReference type="InterPro" id="IPR001881">
    <property type="entry name" value="EGF-like_Ca-bd_dom"/>
</dbReference>
<evidence type="ECO:0000259" key="8">
    <source>
        <dbReference type="PROSITE" id="PS50026"/>
    </source>
</evidence>